<evidence type="ECO:0000313" key="7">
    <source>
        <dbReference type="Proteomes" id="UP000688137"/>
    </source>
</evidence>
<comment type="caution">
    <text evidence="6">The sequence shown here is derived from an EMBL/GenBank/DDBJ whole genome shotgun (WGS) entry which is preliminary data.</text>
</comment>
<dbReference type="PROSITE" id="PS00756">
    <property type="entry name" value="SECY_2"/>
    <property type="match status" value="1"/>
</dbReference>
<dbReference type="InterPro" id="IPR002208">
    <property type="entry name" value="SecY/SEC61-alpha"/>
</dbReference>
<accession>A0A8S1LFI5</accession>
<keyword evidence="2" id="KW-0653">Protein transport</keyword>
<evidence type="ECO:0000256" key="4">
    <source>
        <dbReference type="SAM" id="Phobius"/>
    </source>
</evidence>
<keyword evidence="2" id="KW-0813">Transport</keyword>
<dbReference type="NCBIfam" id="TIGR00967">
    <property type="entry name" value="3a0501s007"/>
    <property type="match status" value="1"/>
</dbReference>
<evidence type="ECO:0000256" key="1">
    <source>
        <dbReference type="ARBA" id="ARBA00004127"/>
    </source>
</evidence>
<dbReference type="NCBIfam" id="NF006341">
    <property type="entry name" value="PRK08568.1-5"/>
    <property type="match status" value="1"/>
</dbReference>
<dbReference type="InterPro" id="IPR030659">
    <property type="entry name" value="SecY_CS"/>
</dbReference>
<organism evidence="6 7">
    <name type="scientific">Paramecium primaurelia</name>
    <dbReference type="NCBI Taxonomy" id="5886"/>
    <lineage>
        <taxon>Eukaryota</taxon>
        <taxon>Sar</taxon>
        <taxon>Alveolata</taxon>
        <taxon>Ciliophora</taxon>
        <taxon>Intramacronucleata</taxon>
        <taxon>Oligohymenophorea</taxon>
        <taxon>Peniculida</taxon>
        <taxon>Parameciidae</taxon>
        <taxon>Paramecium</taxon>
    </lineage>
</organism>
<dbReference type="GO" id="GO:0015031">
    <property type="term" value="P:protein transport"/>
    <property type="evidence" value="ECO:0007669"/>
    <property type="project" value="UniProtKB-KW"/>
</dbReference>
<dbReference type="AlphaFoldDB" id="A0A8S1LFI5"/>
<evidence type="ECO:0000256" key="2">
    <source>
        <dbReference type="RuleBase" id="RU003484"/>
    </source>
</evidence>
<keyword evidence="7" id="KW-1185">Reference proteome</keyword>
<dbReference type="OMA" id="IITIFCE"/>
<dbReference type="PANTHER" id="PTHR10906">
    <property type="entry name" value="SECY/SEC61-ALPHA FAMILY MEMBER"/>
    <property type="match status" value="1"/>
</dbReference>
<sequence length="469" mass="52234">MRLLHLLRPALSIIPEVQEPRFPQPLKVKVLITGITLFIYLICCQIPLYGVYRTSGSDPFYWMRVILASNKGTLMELGISPIVTSGMILQFLSGVGFIEVNHSVREDKVLFNAAQKLLSFIMAIAEGMAYIWSGAYGDINQIGAGNAILILLQLTFAGVVVTMLDEMLQKGYGLGSGISLFIATNVSENILWKSFSPITLSTEAGTQFEGAIINFFHLIFTKQNTLQALYYAFFRESAPNLNNLLATLFVIALVIYLQGFRVEVPLASQKIRGLVSSHGIKLFYTSNIPMIIQSTLVQNVYFLSQLLYRRFKTNFFVKLLGTWQEAEFGGQSVPIGGLAYYMSPLRDVKDIINDPIHAIVYLLFVVFMCGFFAKFWIQISGESAKDVARKFKDEQIKIKGLREESMVKYLSGYIPVAAFCGGVCIGLLTIVADILGAIGSGTGILLAVTIIYGYFETFHKEKYDNQSIF</sequence>
<dbReference type="EMBL" id="CAJJDM010000033">
    <property type="protein sequence ID" value="CAD8063476.1"/>
    <property type="molecule type" value="Genomic_DNA"/>
</dbReference>
<dbReference type="GO" id="GO:0012505">
    <property type="term" value="C:endomembrane system"/>
    <property type="evidence" value="ECO:0007669"/>
    <property type="project" value="UniProtKB-SubCell"/>
</dbReference>
<feature type="transmembrane region" description="Helical" evidence="4">
    <location>
        <begin position="77"/>
        <end position="98"/>
    </location>
</feature>
<comment type="subcellular location">
    <subcellularLocation>
        <location evidence="1">Endomembrane system</location>
        <topology evidence="1">Multi-pass membrane protein</topology>
    </subcellularLocation>
    <subcellularLocation>
        <location evidence="2">Membrane</location>
        <topology evidence="2">Multi-pass membrane protein</topology>
    </subcellularLocation>
</comment>
<evidence type="ECO:0000313" key="6">
    <source>
        <dbReference type="EMBL" id="CAD8063476.1"/>
    </source>
</evidence>
<feature type="transmembrane region" description="Helical" evidence="4">
    <location>
        <begin position="30"/>
        <end position="52"/>
    </location>
</feature>
<feature type="transmembrane region" description="Helical" evidence="4">
    <location>
        <begin position="282"/>
        <end position="303"/>
    </location>
</feature>
<dbReference type="PIRSF" id="PIRSF004557">
    <property type="entry name" value="SecY"/>
    <property type="match status" value="1"/>
</dbReference>
<dbReference type="PROSITE" id="PS00755">
    <property type="entry name" value="SECY_1"/>
    <property type="match status" value="1"/>
</dbReference>
<evidence type="ECO:0000259" key="5">
    <source>
        <dbReference type="Pfam" id="PF10559"/>
    </source>
</evidence>
<gene>
    <name evidence="6" type="ORF">PPRIM_AZ9-3.1.T0340352</name>
</gene>
<feature type="transmembrane region" description="Helical" evidence="4">
    <location>
        <begin position="144"/>
        <end position="164"/>
    </location>
</feature>
<feature type="transmembrane region" description="Helical" evidence="4">
    <location>
        <begin position="244"/>
        <end position="262"/>
    </location>
</feature>
<feature type="transmembrane region" description="Helical" evidence="4">
    <location>
        <begin position="407"/>
        <end position="428"/>
    </location>
</feature>
<feature type="transmembrane region" description="Helical" evidence="4">
    <location>
        <begin position="110"/>
        <end position="132"/>
    </location>
</feature>
<dbReference type="Proteomes" id="UP000688137">
    <property type="component" value="Unassembled WGS sequence"/>
</dbReference>
<keyword evidence="2" id="KW-0811">Translocation</keyword>
<dbReference type="GO" id="GO:0016020">
    <property type="term" value="C:membrane"/>
    <property type="evidence" value="ECO:0007669"/>
    <property type="project" value="UniProtKB-SubCell"/>
</dbReference>
<keyword evidence="4" id="KW-1133">Transmembrane helix</keyword>
<keyword evidence="2 4" id="KW-0812">Transmembrane</keyword>
<feature type="domain" description="Translocon Sec61/SecY plug" evidence="5">
    <location>
        <begin position="38"/>
        <end position="72"/>
    </location>
</feature>
<reference evidence="6" key="1">
    <citation type="submission" date="2021-01" db="EMBL/GenBank/DDBJ databases">
        <authorList>
            <consortium name="Genoscope - CEA"/>
            <person name="William W."/>
        </authorList>
    </citation>
    <scope>NUCLEOTIDE SEQUENCE</scope>
</reference>
<keyword evidence="4" id="KW-0472">Membrane</keyword>
<comment type="similarity">
    <text evidence="3">Belongs to the SecY/SEC61-alpha family.</text>
</comment>
<dbReference type="Pfam" id="PF10559">
    <property type="entry name" value="Plug_translocon"/>
    <property type="match status" value="1"/>
</dbReference>
<dbReference type="InterPro" id="IPR019561">
    <property type="entry name" value="Translocon_Sec61/SecY_plug_dom"/>
</dbReference>
<feature type="transmembrane region" description="Helical" evidence="4">
    <location>
        <begin position="434"/>
        <end position="455"/>
    </location>
</feature>
<feature type="transmembrane region" description="Helical" evidence="4">
    <location>
        <begin position="358"/>
        <end position="377"/>
    </location>
</feature>
<name>A0A8S1LFI5_PARPR</name>
<dbReference type="Pfam" id="PF00344">
    <property type="entry name" value="SecY"/>
    <property type="match status" value="1"/>
</dbReference>
<protein>
    <recommendedName>
        <fullName evidence="5">Translocon Sec61/SecY plug domain-containing protein</fullName>
    </recommendedName>
</protein>
<dbReference type="FunFam" id="1.10.3370.10:FF:000009">
    <property type="entry name" value="Pretranslocation protein, alpha subunit, putative"/>
    <property type="match status" value="1"/>
</dbReference>
<evidence type="ECO:0000256" key="3">
    <source>
        <dbReference type="RuleBase" id="RU004349"/>
    </source>
</evidence>
<proteinExistence type="inferred from homology"/>